<dbReference type="EMBL" id="JAOQAV010000028">
    <property type="protein sequence ID" value="KAJ4183832.1"/>
    <property type="molecule type" value="Genomic_DNA"/>
</dbReference>
<organism evidence="2 3">
    <name type="scientific">Fusarium falciforme</name>
    <dbReference type="NCBI Taxonomy" id="195108"/>
    <lineage>
        <taxon>Eukaryota</taxon>
        <taxon>Fungi</taxon>
        <taxon>Dikarya</taxon>
        <taxon>Ascomycota</taxon>
        <taxon>Pezizomycotina</taxon>
        <taxon>Sordariomycetes</taxon>
        <taxon>Hypocreomycetidae</taxon>
        <taxon>Hypocreales</taxon>
        <taxon>Nectriaceae</taxon>
        <taxon>Fusarium</taxon>
        <taxon>Fusarium solani species complex</taxon>
    </lineage>
</organism>
<keyword evidence="3" id="KW-1185">Reference proteome</keyword>
<feature type="compositionally biased region" description="Low complexity" evidence="1">
    <location>
        <begin position="397"/>
        <end position="410"/>
    </location>
</feature>
<feature type="compositionally biased region" description="Low complexity" evidence="1">
    <location>
        <begin position="340"/>
        <end position="349"/>
    </location>
</feature>
<feature type="compositionally biased region" description="Pro residues" evidence="1">
    <location>
        <begin position="287"/>
        <end position="314"/>
    </location>
</feature>
<dbReference type="PANTHER" id="PTHR45615">
    <property type="entry name" value="MYOSIN HEAVY CHAIN, NON-MUSCLE"/>
    <property type="match status" value="1"/>
</dbReference>
<dbReference type="Proteomes" id="UP001152087">
    <property type="component" value="Unassembled WGS sequence"/>
</dbReference>
<accession>A0A9W8R221</accession>
<reference evidence="2" key="1">
    <citation type="submission" date="2022-09" db="EMBL/GenBank/DDBJ databases">
        <title>Fusarium specimens isolated from Avocado Roots.</title>
        <authorList>
            <person name="Stajich J."/>
            <person name="Roper C."/>
            <person name="Heimlech-Rivalta G."/>
        </authorList>
    </citation>
    <scope>NUCLEOTIDE SEQUENCE</scope>
    <source>
        <strain evidence="2">A02</strain>
    </source>
</reference>
<evidence type="ECO:0000313" key="3">
    <source>
        <dbReference type="Proteomes" id="UP001152087"/>
    </source>
</evidence>
<feature type="compositionally biased region" description="Pro residues" evidence="1">
    <location>
        <begin position="411"/>
        <end position="420"/>
    </location>
</feature>
<feature type="compositionally biased region" description="Low complexity" evidence="1">
    <location>
        <begin position="515"/>
        <end position="537"/>
    </location>
</feature>
<feature type="region of interest" description="Disordered" evidence="1">
    <location>
        <begin position="196"/>
        <end position="569"/>
    </location>
</feature>
<feature type="compositionally biased region" description="Low complexity" evidence="1">
    <location>
        <begin position="87"/>
        <end position="140"/>
    </location>
</feature>
<protein>
    <recommendedName>
        <fullName evidence="4">Integral membrane protein</fullName>
    </recommendedName>
</protein>
<dbReference type="CDD" id="cd06503">
    <property type="entry name" value="ATP-synt_Fo_b"/>
    <property type="match status" value="1"/>
</dbReference>
<evidence type="ECO:0008006" key="4">
    <source>
        <dbReference type="Google" id="ProtNLM"/>
    </source>
</evidence>
<name>A0A9W8R221_9HYPO</name>
<dbReference type="AlphaFoldDB" id="A0A9W8R221"/>
<proteinExistence type="predicted"/>
<feature type="region of interest" description="Disordered" evidence="1">
    <location>
        <begin position="1"/>
        <end position="140"/>
    </location>
</feature>
<feature type="compositionally biased region" description="Polar residues" evidence="1">
    <location>
        <begin position="265"/>
        <end position="284"/>
    </location>
</feature>
<sequence length="1119" mass="125330">MAWFKDALTKAVQQASQEYQRERERQQQGGGGSSQRQPQSPQYQQPQSPYGQPQAQYHQQYQQPQPQQQYQQPQYQHVPPPPPYGPTSPQQSQDLAQIQAQAEAQLQAARAQAAREQAEAEAQLQAAKAQAAQEQARAQAQLEAAQAQALQEIERSRAAQDEATKQLEAQWREAERLAAQYKAQYEAQMKSAEEEMARLNLEAEKQQRQAQEELTALKAEEAKQQQRAEDEIIREQQRLLDEIQKAKEETEVAPPPLPRRPVSMVGTSQPQSYQSLPSHRNSYLSPLPGPPSHPPPNPSQAQYMPPPPPGPPPIQTTSPSHQNRQSVYPSPTSGPTIQLPSGSSPQQTPYYPPPPPSPSQQQCHPQYNPSQPVQGQPAPPASQSTFQTPSLPPRISPDQPVVNPSQQQVPHYPPPPPSPSQPQTQTQYNSPLSPSIETNLAQGESSDSHLSPAPSQVVTSPSQIPYYPPPPGLPPRVQTNLAQEDQNSHPSPAPSQGVASPSQTPYSPPPPGPPLDSSSQPAQSPQQQPQASPYVSQPRREATPIRPKTPRVHTPGPPQEHASGAKPLSECSSAVTTTAQHWFFHPSVPEFTICTWCYVKHIYDTRFRDSFTKMYCDDKEQRRCRFASRRLKETLFPEAVKSGSLDECVAFMKKRITIKDCLEQTQIEGDPWYTTPDIPNSTLCQACFEDDVSGTSFAKHYQLQTVQGACFCDSAAWFLKRKFSEYLKEDNWAKFAEEMSVRVTLPPCPRMEDIKANDRQWYKPKNGPSSLQACVTCYFDYFYRSEDEDLFEQVSGGDFHTRCTMGQLNRLIPMHQALADEDRSLFWKAAFAIDKYPFCHKDGIKGGTWYTLPGDTPGWGICAACYEGVIKTVGGSRWFVQDKDVSQDETYLCCFNMNHARAQGSLQAYDNAHNLGDWKLLANYAARWTNVRPCPRAKHKSGKNRPWWGWGVLAICEECYLNFAQGTALEPRYALKGAREPDNERMCDLFSPRMRGLYTEACKTGDLQGLLALAEQRHVIYTQTIMQCEQILVQQRIAAMKAQYLGRQGTFYKSLGWSQDAVMGHSYTVGNSYAGYGHANEWVLQGHAYDRQASEMTAQVGGGSILQVGMLEARWKEVE</sequence>
<feature type="compositionally biased region" description="Low complexity" evidence="1">
    <location>
        <begin position="34"/>
        <end position="77"/>
    </location>
</feature>
<feature type="compositionally biased region" description="Basic and acidic residues" evidence="1">
    <location>
        <begin position="218"/>
        <end position="250"/>
    </location>
</feature>
<gene>
    <name evidence="2" type="ORF">NW755_009371</name>
</gene>
<feature type="compositionally biased region" description="Polar residues" evidence="1">
    <location>
        <begin position="321"/>
        <end position="339"/>
    </location>
</feature>
<dbReference type="PANTHER" id="PTHR45615:SF66">
    <property type="entry name" value="CARD DOMAIN-CONTAINING PROTEIN"/>
    <property type="match status" value="1"/>
</dbReference>
<feature type="compositionally biased region" description="Polar residues" evidence="1">
    <location>
        <begin position="432"/>
        <end position="463"/>
    </location>
</feature>
<feature type="compositionally biased region" description="Polar residues" evidence="1">
    <location>
        <begin position="477"/>
        <end position="490"/>
    </location>
</feature>
<feature type="compositionally biased region" description="Low complexity" evidence="1">
    <location>
        <begin position="421"/>
        <end position="431"/>
    </location>
</feature>
<dbReference type="OrthoDB" id="5324692at2759"/>
<feature type="compositionally biased region" description="Basic and acidic residues" evidence="1">
    <location>
        <begin position="196"/>
        <end position="211"/>
    </location>
</feature>
<evidence type="ECO:0000256" key="1">
    <source>
        <dbReference type="SAM" id="MobiDB-lite"/>
    </source>
</evidence>
<comment type="caution">
    <text evidence="2">The sequence shown here is derived from an EMBL/GenBank/DDBJ whole genome shotgun (WGS) entry which is preliminary data.</text>
</comment>
<evidence type="ECO:0000313" key="2">
    <source>
        <dbReference type="EMBL" id="KAJ4183832.1"/>
    </source>
</evidence>